<gene>
    <name evidence="2" type="ORF">FHX73_14198</name>
</gene>
<dbReference type="Proteomes" id="UP000317940">
    <property type="component" value="Unassembled WGS sequence"/>
</dbReference>
<reference evidence="2 3" key="1">
    <citation type="submission" date="2019-06" db="EMBL/GenBank/DDBJ databases">
        <title>Sequencing the genomes of 1000 actinobacteria strains.</title>
        <authorList>
            <person name="Klenk H.-P."/>
        </authorList>
    </citation>
    <scope>NUCLEOTIDE SEQUENCE [LARGE SCALE GENOMIC DNA]</scope>
    <source>
        <strain evidence="2 3">DSM 44826</strain>
    </source>
</reference>
<comment type="caution">
    <text evidence="2">The sequence shown here is derived from an EMBL/GenBank/DDBJ whole genome shotgun (WGS) entry which is preliminary data.</text>
</comment>
<evidence type="ECO:0000259" key="1">
    <source>
        <dbReference type="Pfam" id="PF13480"/>
    </source>
</evidence>
<feature type="domain" description="BioF2-like acetyltransferase" evidence="1">
    <location>
        <begin position="155"/>
        <end position="295"/>
    </location>
</feature>
<keyword evidence="3" id="KW-1185">Reference proteome</keyword>
<dbReference type="InterPro" id="IPR038740">
    <property type="entry name" value="BioF2-like_GNAT_dom"/>
</dbReference>
<protein>
    <submittedName>
        <fullName evidence="2">CelD/BcsL family acetyltransferase involved in cellulose biosynthesis</fullName>
    </submittedName>
</protein>
<dbReference type="RefSeq" id="WP_145909998.1">
    <property type="nucleotide sequence ID" value="NZ_BAAAMZ010000017.1"/>
</dbReference>
<sequence length="357" mass="39196">MDITVLSPEELTPAQTALWQRLLEGDPENANPFLAPGYTQAVAALRPCARTAVIRDGPETLGFFPFERHHLGAGKPIGWGFNDCQGLIHRPDLRLNAHDLLAACELATWDFDHLTARQPVLDPGTQLHAVSPAIRLGGGWSGYLDHLHARSPAFLRKTRAKTRKLQQREGELEFRYDDAPEALDTLIRWKTAQFRARGYRDHFARPFTGALLRALLLARTGGCTGLLSTLYCAGRPVACQYSLLSRQVQALWFTAYDPDYASYSPGVLLNLSITQAAAARGIRLIDMGRGEDPTKQALKTTDLTVGQGQLRRGHARAAAIRGGSAAYRSVVALTANHPRLRSAALRTAHAVDTLRPN</sequence>
<organism evidence="2 3">
    <name type="scientific">Kitasatospora viridis</name>
    <dbReference type="NCBI Taxonomy" id="281105"/>
    <lineage>
        <taxon>Bacteria</taxon>
        <taxon>Bacillati</taxon>
        <taxon>Actinomycetota</taxon>
        <taxon>Actinomycetes</taxon>
        <taxon>Kitasatosporales</taxon>
        <taxon>Streptomycetaceae</taxon>
        <taxon>Kitasatospora</taxon>
    </lineage>
</organism>
<dbReference type="SUPFAM" id="SSF55729">
    <property type="entry name" value="Acyl-CoA N-acyltransferases (Nat)"/>
    <property type="match status" value="1"/>
</dbReference>
<keyword evidence="2" id="KW-0808">Transferase</keyword>
<dbReference type="AlphaFoldDB" id="A0A561T6H4"/>
<dbReference type="EMBL" id="VIWT01000004">
    <property type="protein sequence ID" value="TWF82716.1"/>
    <property type="molecule type" value="Genomic_DNA"/>
</dbReference>
<dbReference type="GO" id="GO:0016740">
    <property type="term" value="F:transferase activity"/>
    <property type="evidence" value="ECO:0007669"/>
    <property type="project" value="UniProtKB-KW"/>
</dbReference>
<name>A0A561T6H4_9ACTN</name>
<dbReference type="Gene3D" id="3.40.630.30">
    <property type="match status" value="1"/>
</dbReference>
<dbReference type="Pfam" id="PF13480">
    <property type="entry name" value="Acetyltransf_6"/>
    <property type="match status" value="1"/>
</dbReference>
<dbReference type="InterPro" id="IPR016181">
    <property type="entry name" value="Acyl_CoA_acyltransferase"/>
</dbReference>
<evidence type="ECO:0000313" key="3">
    <source>
        <dbReference type="Proteomes" id="UP000317940"/>
    </source>
</evidence>
<evidence type="ECO:0000313" key="2">
    <source>
        <dbReference type="EMBL" id="TWF82716.1"/>
    </source>
</evidence>
<proteinExistence type="predicted"/>
<dbReference type="OrthoDB" id="4700839at2"/>
<accession>A0A561T6H4</accession>